<dbReference type="CDD" id="cd07061">
    <property type="entry name" value="HP_HAP_like"/>
    <property type="match status" value="1"/>
</dbReference>
<dbReference type="EC" id="3.1.3.8" evidence="2"/>
<dbReference type="InterPro" id="IPR000560">
    <property type="entry name" value="His_Pase_clade-2"/>
</dbReference>
<accession>A0A507B3G1</accession>
<dbReference type="Proteomes" id="UP000319257">
    <property type="component" value="Unassembled WGS sequence"/>
</dbReference>
<dbReference type="RefSeq" id="XP_030999356.1">
    <property type="nucleotide sequence ID" value="XM_031134854.1"/>
</dbReference>
<dbReference type="GO" id="GO:0009277">
    <property type="term" value="C:fungal-type cell wall"/>
    <property type="evidence" value="ECO:0007669"/>
    <property type="project" value="TreeGrafter"/>
</dbReference>
<reference evidence="9 10" key="1">
    <citation type="submission" date="2019-06" db="EMBL/GenBank/DDBJ databases">
        <title>Draft genome sequence of the filamentous fungus Phialemoniopsis curvata isolated from diesel fuel.</title>
        <authorList>
            <person name="Varaljay V.A."/>
            <person name="Lyon W.J."/>
            <person name="Crouch A.L."/>
            <person name="Drake C.E."/>
            <person name="Hollomon J.M."/>
            <person name="Nadeau L.J."/>
            <person name="Nunn H.S."/>
            <person name="Stevenson B.S."/>
            <person name="Bojanowski C.L."/>
            <person name="Crookes-Goodson W.J."/>
        </authorList>
    </citation>
    <scope>NUCLEOTIDE SEQUENCE [LARGE SCALE GENOMIC DNA]</scope>
    <source>
        <strain evidence="9 10">D216</strain>
    </source>
</reference>
<feature type="active site" description="Proton donor" evidence="5">
    <location>
        <position position="348"/>
    </location>
</feature>
<dbReference type="EMBL" id="SKBQ01000133">
    <property type="protein sequence ID" value="TPX17645.1"/>
    <property type="molecule type" value="Genomic_DNA"/>
</dbReference>
<dbReference type="Gene3D" id="3.40.50.1240">
    <property type="entry name" value="Phosphoglycerate mutase-like"/>
    <property type="match status" value="1"/>
</dbReference>
<sequence>MPVSISLKASLALIGSAAAVQYLAPAQVINQPASATAKEPLKWLGANSPWYAGPNVFGISSDVPEGCTVDQVAYVVRHGSRYPDRGAYQGWLDFHARTSAGGYTSTGSLAFLPRWETVLSNPKLQIAMESPTGFKEAFDLGYQVRTRYPHLYNDGDDFMVWANNYTRVLQTAQMFVRGFLGWEADTAGSVIAVTSRGYPGALGNSLGPSDMCPNFQDTSGADQVAQWESVFVPPIQKRLQALISGNLTLSPGDITSIPYLCGFESQITGTLSPFCGIFTDEELLSYEYDNDLRYYYGVGPGADLPSKMMLPFLNSLVGLFQQGPNITGKAQDGSSFQVPKILMSFLNDGQLNEFVAGVGVFDNEKPLSPTSRNDDRLYIASHFTSMRGTVTVERLSCSGSGSGNGTAPTTTAKCRPRPTGAPRSSRKGGKKSSYIRIKLNDAVYPVPSCKSGPGSSCPLDDYVHYVQKKYAASGDWVKNCNVTLAGAPTTVQGASFFTDLSSPWLQRIKP</sequence>
<dbReference type="GO" id="GO:0003993">
    <property type="term" value="F:acid phosphatase activity"/>
    <property type="evidence" value="ECO:0007669"/>
    <property type="project" value="TreeGrafter"/>
</dbReference>
<dbReference type="AlphaFoldDB" id="A0A507B3G1"/>
<feature type="chain" id="PRO_5021374115" description="3-phytase" evidence="8">
    <location>
        <begin position="20"/>
        <end position="510"/>
    </location>
</feature>
<comment type="caution">
    <text evidence="9">The sequence shown here is derived from an EMBL/GenBank/DDBJ whole genome shotgun (WGS) entry which is preliminary data.</text>
</comment>
<dbReference type="OrthoDB" id="6509975at2759"/>
<dbReference type="InParanoid" id="A0A507B3G1"/>
<evidence type="ECO:0000256" key="1">
    <source>
        <dbReference type="ARBA" id="ARBA00005375"/>
    </source>
</evidence>
<dbReference type="PROSITE" id="PS00616">
    <property type="entry name" value="HIS_ACID_PHOSPHAT_1"/>
    <property type="match status" value="1"/>
</dbReference>
<dbReference type="SUPFAM" id="SSF53254">
    <property type="entry name" value="Phosphoglycerate mutase-like"/>
    <property type="match status" value="1"/>
</dbReference>
<evidence type="ECO:0000256" key="6">
    <source>
        <dbReference type="PIRSR" id="PIRSR000894-2"/>
    </source>
</evidence>
<feature type="disulfide bond" evidence="6">
    <location>
        <begin position="449"/>
        <end position="457"/>
    </location>
</feature>
<evidence type="ECO:0000256" key="7">
    <source>
        <dbReference type="SAM" id="MobiDB-lite"/>
    </source>
</evidence>
<dbReference type="Pfam" id="PF00328">
    <property type="entry name" value="His_Phos_2"/>
    <property type="match status" value="1"/>
</dbReference>
<keyword evidence="10" id="KW-1185">Reference proteome</keyword>
<organism evidence="9 10">
    <name type="scientific">Thyridium curvatum</name>
    <dbReference type="NCBI Taxonomy" id="1093900"/>
    <lineage>
        <taxon>Eukaryota</taxon>
        <taxon>Fungi</taxon>
        <taxon>Dikarya</taxon>
        <taxon>Ascomycota</taxon>
        <taxon>Pezizomycotina</taxon>
        <taxon>Sordariomycetes</taxon>
        <taxon>Sordariomycetidae</taxon>
        <taxon>Thyridiales</taxon>
        <taxon>Thyridiaceae</taxon>
        <taxon>Thyridium</taxon>
    </lineage>
</organism>
<feature type="signal peptide" evidence="8">
    <location>
        <begin position="1"/>
        <end position="19"/>
    </location>
</feature>
<evidence type="ECO:0000256" key="5">
    <source>
        <dbReference type="PIRSR" id="PIRSR000894-1"/>
    </source>
</evidence>
<dbReference type="InterPro" id="IPR029033">
    <property type="entry name" value="His_PPase_superfam"/>
</dbReference>
<evidence type="ECO:0000256" key="3">
    <source>
        <dbReference type="ARBA" id="ARBA00022801"/>
    </source>
</evidence>
<evidence type="ECO:0000256" key="2">
    <source>
        <dbReference type="ARBA" id="ARBA00012632"/>
    </source>
</evidence>
<feature type="disulfide bond" evidence="6">
    <location>
        <begin position="67"/>
        <end position="397"/>
    </location>
</feature>
<feature type="region of interest" description="Disordered" evidence="7">
    <location>
        <begin position="397"/>
        <end position="431"/>
    </location>
</feature>
<dbReference type="STRING" id="1093900.A0A507B3G1"/>
<dbReference type="InterPro" id="IPR016274">
    <property type="entry name" value="Histidine_acid_Pase_euk"/>
</dbReference>
<dbReference type="PANTHER" id="PTHR20963:SF23">
    <property type="entry name" value="3-PHYTASE"/>
    <property type="match status" value="1"/>
</dbReference>
<dbReference type="PIRSF" id="PIRSF000894">
    <property type="entry name" value="Acid_phosphatase"/>
    <property type="match status" value="1"/>
</dbReference>
<dbReference type="PANTHER" id="PTHR20963">
    <property type="entry name" value="MULTIPLE INOSITOL POLYPHOSPHATE PHOSPHATASE-RELATED"/>
    <property type="match status" value="1"/>
</dbReference>
<name>A0A507B3G1_9PEZI</name>
<dbReference type="GO" id="GO:0016158">
    <property type="term" value="F:inositol hexakisphosphate 3-phosphatase activity"/>
    <property type="evidence" value="ECO:0007669"/>
    <property type="project" value="UniProtKB-EC"/>
</dbReference>
<dbReference type="GeneID" id="41979503"/>
<keyword evidence="4" id="KW-0325">Glycoprotein</keyword>
<keyword evidence="6" id="KW-1015">Disulfide bond</keyword>
<evidence type="ECO:0000256" key="8">
    <source>
        <dbReference type="SAM" id="SignalP"/>
    </source>
</evidence>
<evidence type="ECO:0000256" key="4">
    <source>
        <dbReference type="ARBA" id="ARBA00023180"/>
    </source>
</evidence>
<keyword evidence="3" id="KW-0378">Hydrolase</keyword>
<dbReference type="InterPro" id="IPR033379">
    <property type="entry name" value="Acid_Pase_AS"/>
</dbReference>
<keyword evidence="8" id="KW-0732">Signal</keyword>
<feature type="disulfide bond" evidence="6">
    <location>
        <begin position="261"/>
        <end position="275"/>
    </location>
</feature>
<evidence type="ECO:0000313" key="10">
    <source>
        <dbReference type="Proteomes" id="UP000319257"/>
    </source>
</evidence>
<feature type="active site" description="Nucleophile" evidence="5">
    <location>
        <position position="78"/>
    </location>
</feature>
<gene>
    <name evidence="9" type="ORF">E0L32_012056</name>
</gene>
<comment type="similarity">
    <text evidence="1">Belongs to the histidine acid phosphatase family.</text>
</comment>
<proteinExistence type="inferred from homology"/>
<protein>
    <recommendedName>
        <fullName evidence="2">3-phytase</fullName>
        <ecNumber evidence="2">3.1.3.8</ecNumber>
    </recommendedName>
</protein>
<evidence type="ECO:0000313" key="9">
    <source>
        <dbReference type="EMBL" id="TPX17645.1"/>
    </source>
</evidence>